<keyword evidence="4" id="KW-0547">Nucleotide-binding</keyword>
<evidence type="ECO:0000259" key="10">
    <source>
        <dbReference type="Pfam" id="PF13793"/>
    </source>
</evidence>
<dbReference type="PATRIC" id="fig|1144748.3.peg.1154"/>
<dbReference type="PANTHER" id="PTHR10210">
    <property type="entry name" value="RIBOSE-PHOSPHATE DIPHOSPHOKINASE FAMILY MEMBER"/>
    <property type="match status" value="1"/>
</dbReference>
<dbReference type="InterPro" id="IPR029099">
    <property type="entry name" value="Pribosyltran_N"/>
</dbReference>
<evidence type="ECO:0000259" key="9">
    <source>
        <dbReference type="Pfam" id="PF00156"/>
    </source>
</evidence>
<dbReference type="GO" id="GO:0000287">
    <property type="term" value="F:magnesium ion binding"/>
    <property type="evidence" value="ECO:0007669"/>
    <property type="project" value="InterPro"/>
</dbReference>
<protein>
    <recommendedName>
        <fullName evidence="1">ribose-phosphate diphosphokinase</fullName>
        <ecNumber evidence="1">2.7.6.1</ecNumber>
    </recommendedName>
</protein>
<dbReference type="Proteomes" id="UP000094147">
    <property type="component" value="Chromosome"/>
</dbReference>
<dbReference type="CDD" id="cd06223">
    <property type="entry name" value="PRTases_typeI"/>
    <property type="match status" value="1"/>
</dbReference>
<keyword evidence="6" id="KW-0067">ATP-binding</keyword>
<comment type="catalytic activity">
    <reaction evidence="7">
        <text>D-ribose 5-phosphate + ATP = 5-phospho-alpha-D-ribose 1-diphosphate + AMP + H(+)</text>
        <dbReference type="Rhea" id="RHEA:15609"/>
        <dbReference type="ChEBI" id="CHEBI:15378"/>
        <dbReference type="ChEBI" id="CHEBI:30616"/>
        <dbReference type="ChEBI" id="CHEBI:58017"/>
        <dbReference type="ChEBI" id="CHEBI:78346"/>
        <dbReference type="ChEBI" id="CHEBI:456215"/>
        <dbReference type="EC" id="2.7.6.1"/>
    </reaction>
</comment>
<comment type="similarity">
    <text evidence="8">Belongs to the ribose-phosphate pyrophosphokinase family.</text>
</comment>
<dbReference type="EC" id="2.7.6.1" evidence="1"/>
<gene>
    <name evidence="11" type="ORF">KS2013_1141</name>
</gene>
<sequence length="295" mass="33150">MNPLFLDLSGNLNLSAKIRHRIGADLGELHIRSFPDGESSMALKSEVHGRSIVIMTDLSHPNEKVLPLFLLTRILRERKAQEIILIAPYLPYMRQDAEFKLGESKLAKHFASLMSDHVDKLITVEPHLHRIHDLNDIFTIPTANAHSRQSVVEWIIKHIDNPVIIGPDMESTQWVAPVAGELSQPYLVAEKMRKGDKDVSIFIDGLNDYREYTPVVIDDIISTGFTMAGIGEHLKFEGFDNSVCIATHAIFVEDAYLRLTQSQFAQVVTTNTIPHMSNQVDVSEEISRAYASLVT</sequence>
<evidence type="ECO:0000256" key="6">
    <source>
        <dbReference type="ARBA" id="ARBA00022840"/>
    </source>
</evidence>
<evidence type="ECO:0000313" key="12">
    <source>
        <dbReference type="Proteomes" id="UP000094147"/>
    </source>
</evidence>
<dbReference type="FunFam" id="3.40.50.2020:FF:000014">
    <property type="entry name" value="Ribose-phosphate pyrophosphokinase 1"/>
    <property type="match status" value="1"/>
</dbReference>
<keyword evidence="3 8" id="KW-0545">Nucleotide biosynthesis</keyword>
<keyword evidence="5 11" id="KW-0418">Kinase</keyword>
<reference evidence="12" key="1">
    <citation type="submission" date="2015-08" db="EMBL/GenBank/DDBJ databases">
        <authorList>
            <person name="Kim K.M."/>
        </authorList>
    </citation>
    <scope>NUCLEOTIDE SEQUENCE [LARGE SCALE GENOMIC DNA]</scope>
    <source>
        <strain evidence="12">KCTC 23892</strain>
    </source>
</reference>
<dbReference type="SMART" id="SM01400">
    <property type="entry name" value="Pribosyltran_N"/>
    <property type="match status" value="1"/>
</dbReference>
<evidence type="ECO:0000256" key="5">
    <source>
        <dbReference type="ARBA" id="ARBA00022777"/>
    </source>
</evidence>
<feature type="domain" description="Phosphoribosyltransferase" evidence="9">
    <location>
        <begin position="152"/>
        <end position="250"/>
    </location>
</feature>
<dbReference type="GO" id="GO:0004749">
    <property type="term" value="F:ribose phosphate diphosphokinase activity"/>
    <property type="evidence" value="ECO:0007669"/>
    <property type="project" value="UniProtKB-EC"/>
</dbReference>
<evidence type="ECO:0000313" key="11">
    <source>
        <dbReference type="EMBL" id="AOE49861.1"/>
    </source>
</evidence>
<dbReference type="GO" id="GO:0016301">
    <property type="term" value="F:kinase activity"/>
    <property type="evidence" value="ECO:0007669"/>
    <property type="project" value="UniProtKB-KW"/>
</dbReference>
<dbReference type="Gene3D" id="3.40.50.2020">
    <property type="match status" value="2"/>
</dbReference>
<dbReference type="GO" id="GO:0006015">
    <property type="term" value="P:5-phosphoribose 1-diphosphate biosynthetic process"/>
    <property type="evidence" value="ECO:0007669"/>
    <property type="project" value="TreeGrafter"/>
</dbReference>
<keyword evidence="2" id="KW-0808">Transferase</keyword>
<dbReference type="InterPro" id="IPR005946">
    <property type="entry name" value="Rib-P_diPkinase"/>
</dbReference>
<name>A0A1B3BAQ7_9GAMM</name>
<evidence type="ECO:0000256" key="1">
    <source>
        <dbReference type="ARBA" id="ARBA00013247"/>
    </source>
</evidence>
<organism evidence="11 12">
    <name type="scientific">Kangiella sediminilitoris</name>
    <dbReference type="NCBI Taxonomy" id="1144748"/>
    <lineage>
        <taxon>Bacteria</taxon>
        <taxon>Pseudomonadati</taxon>
        <taxon>Pseudomonadota</taxon>
        <taxon>Gammaproteobacteria</taxon>
        <taxon>Kangiellales</taxon>
        <taxon>Kangiellaceae</taxon>
        <taxon>Kangiella</taxon>
    </lineage>
</organism>
<dbReference type="NCBIfam" id="NF005537">
    <property type="entry name" value="PRK07199.1"/>
    <property type="match status" value="1"/>
</dbReference>
<dbReference type="PANTHER" id="PTHR10210:SF32">
    <property type="entry name" value="RIBOSE-PHOSPHATE PYROPHOSPHOKINASE 2"/>
    <property type="match status" value="1"/>
</dbReference>
<dbReference type="InterPro" id="IPR000836">
    <property type="entry name" value="PRTase_dom"/>
</dbReference>
<dbReference type="OrthoDB" id="324294at2"/>
<dbReference type="RefSeq" id="WP_068991014.1">
    <property type="nucleotide sequence ID" value="NZ_CP012418.1"/>
</dbReference>
<evidence type="ECO:0000256" key="4">
    <source>
        <dbReference type="ARBA" id="ARBA00022741"/>
    </source>
</evidence>
<dbReference type="Pfam" id="PF00156">
    <property type="entry name" value="Pribosyltran"/>
    <property type="match status" value="1"/>
</dbReference>
<evidence type="ECO:0000256" key="3">
    <source>
        <dbReference type="ARBA" id="ARBA00022727"/>
    </source>
</evidence>
<feature type="domain" description="Ribose-phosphate pyrophosphokinase N-terminal" evidence="10">
    <location>
        <begin position="7"/>
        <end position="115"/>
    </location>
</feature>
<accession>A0A1B3BAQ7</accession>
<keyword evidence="12" id="KW-1185">Reference proteome</keyword>
<dbReference type="GO" id="GO:0002189">
    <property type="term" value="C:ribose phosphate diphosphokinase complex"/>
    <property type="evidence" value="ECO:0007669"/>
    <property type="project" value="TreeGrafter"/>
</dbReference>
<proteinExistence type="inferred from homology"/>
<evidence type="ECO:0000256" key="7">
    <source>
        <dbReference type="ARBA" id="ARBA00049535"/>
    </source>
</evidence>
<dbReference type="EMBL" id="CP012418">
    <property type="protein sequence ID" value="AOE49861.1"/>
    <property type="molecule type" value="Genomic_DNA"/>
</dbReference>
<dbReference type="SUPFAM" id="SSF53271">
    <property type="entry name" value="PRTase-like"/>
    <property type="match status" value="2"/>
</dbReference>
<dbReference type="AlphaFoldDB" id="A0A1B3BAQ7"/>
<dbReference type="Pfam" id="PF13793">
    <property type="entry name" value="Pribosyltran_N"/>
    <property type="match status" value="1"/>
</dbReference>
<dbReference type="GO" id="GO:0006164">
    <property type="term" value="P:purine nucleotide biosynthetic process"/>
    <property type="evidence" value="ECO:0007669"/>
    <property type="project" value="TreeGrafter"/>
</dbReference>
<dbReference type="InterPro" id="IPR029057">
    <property type="entry name" value="PRTase-like"/>
</dbReference>
<dbReference type="GO" id="GO:0005524">
    <property type="term" value="F:ATP binding"/>
    <property type="evidence" value="ECO:0007669"/>
    <property type="project" value="UniProtKB-KW"/>
</dbReference>
<evidence type="ECO:0000256" key="8">
    <source>
        <dbReference type="RuleBase" id="RU004324"/>
    </source>
</evidence>
<dbReference type="STRING" id="1144748.KS2013_1141"/>
<dbReference type="GO" id="GO:0005737">
    <property type="term" value="C:cytoplasm"/>
    <property type="evidence" value="ECO:0007669"/>
    <property type="project" value="TreeGrafter"/>
</dbReference>
<dbReference type="KEGG" id="ksd:KS2013_1141"/>
<dbReference type="NCBIfam" id="TIGR01251">
    <property type="entry name" value="ribP_PPkin"/>
    <property type="match status" value="1"/>
</dbReference>
<evidence type="ECO:0000256" key="2">
    <source>
        <dbReference type="ARBA" id="ARBA00022679"/>
    </source>
</evidence>